<dbReference type="PANTHER" id="PTHR18901:SF38">
    <property type="entry name" value="PSEUDOURIDINE-5'-PHOSPHATASE"/>
    <property type="match status" value="1"/>
</dbReference>
<dbReference type="SFLD" id="SFLDG01135">
    <property type="entry name" value="C1.5.6:_HAD__Beta-PGM__Phospha"/>
    <property type="match status" value="1"/>
</dbReference>
<dbReference type="PANTHER" id="PTHR18901">
    <property type="entry name" value="2-DEOXYGLUCOSE-6-PHOSPHATE PHOSPHATASE 2"/>
    <property type="match status" value="1"/>
</dbReference>
<keyword evidence="2" id="KW-1185">Reference proteome</keyword>
<dbReference type="EMBL" id="JAUSUR010000001">
    <property type="protein sequence ID" value="MDQ0360315.1"/>
    <property type="molecule type" value="Genomic_DNA"/>
</dbReference>
<dbReference type="InterPro" id="IPR023198">
    <property type="entry name" value="PGP-like_dom2"/>
</dbReference>
<dbReference type="GO" id="GO:0016787">
    <property type="term" value="F:hydrolase activity"/>
    <property type="evidence" value="ECO:0007669"/>
    <property type="project" value="UniProtKB-KW"/>
</dbReference>
<dbReference type="InterPro" id="IPR036412">
    <property type="entry name" value="HAD-like_sf"/>
</dbReference>
<evidence type="ECO:0000313" key="1">
    <source>
        <dbReference type="EMBL" id="MDQ0360315.1"/>
    </source>
</evidence>
<dbReference type="SFLD" id="SFLDG01129">
    <property type="entry name" value="C1.5:_HAD__Beta-PGM__Phosphata"/>
    <property type="match status" value="1"/>
</dbReference>
<dbReference type="CDD" id="cd07505">
    <property type="entry name" value="HAD_BPGM-like"/>
    <property type="match status" value="1"/>
</dbReference>
<keyword evidence="1" id="KW-0378">Hydrolase</keyword>
<comment type="caution">
    <text evidence="1">The sequence shown here is derived from an EMBL/GenBank/DDBJ whole genome shotgun (WGS) entry which is preliminary data.</text>
</comment>
<dbReference type="NCBIfam" id="TIGR01549">
    <property type="entry name" value="HAD-SF-IA-v1"/>
    <property type="match status" value="1"/>
</dbReference>
<name>A0ABU0E0H4_9FIRM</name>
<dbReference type="RefSeq" id="WP_307406124.1">
    <property type="nucleotide sequence ID" value="NZ_JAUSUR010000001.1"/>
</dbReference>
<dbReference type="PRINTS" id="PR00413">
    <property type="entry name" value="HADHALOGNASE"/>
</dbReference>
<protein>
    <submittedName>
        <fullName evidence="1">HAD superfamily hydrolase (TIGR01509 family)</fullName>
    </submittedName>
</protein>
<proteinExistence type="predicted"/>
<sequence>MLKGFIFDFDGLMIDSEVISFKCYKDFLGQYNIELDEDGYIEEFPGKETRLALKIFKEKFGIEFDTDEALAQIREYEKFYMERDGVELKEGLIELLDYLKANNYKMVIATSSIKDRALKILDNHKIAHYFDDMTFGSEVERGKPFPDIFLKACEKLGLQTDEVVVLEDSEAGIQAAYDANIPVVCIPDMKFPDEGYAEKPIAIFDSLKVVTRAMKHGGLY</sequence>
<dbReference type="Gene3D" id="1.10.150.240">
    <property type="entry name" value="Putative phosphatase, domain 2"/>
    <property type="match status" value="1"/>
</dbReference>
<gene>
    <name evidence="1" type="ORF">J2S15_001046</name>
</gene>
<dbReference type="Proteomes" id="UP001230220">
    <property type="component" value="Unassembled WGS sequence"/>
</dbReference>
<dbReference type="SFLD" id="SFLDS00003">
    <property type="entry name" value="Haloacid_Dehalogenase"/>
    <property type="match status" value="1"/>
</dbReference>
<accession>A0ABU0E0H4</accession>
<dbReference type="NCBIfam" id="TIGR01509">
    <property type="entry name" value="HAD-SF-IA-v3"/>
    <property type="match status" value="1"/>
</dbReference>
<reference evidence="1 2" key="1">
    <citation type="submission" date="2023-07" db="EMBL/GenBank/DDBJ databases">
        <title>Genomic Encyclopedia of Type Strains, Phase IV (KMG-IV): sequencing the most valuable type-strain genomes for metagenomic binning, comparative biology and taxonomic classification.</title>
        <authorList>
            <person name="Goeker M."/>
        </authorList>
    </citation>
    <scope>NUCLEOTIDE SEQUENCE [LARGE SCALE GENOMIC DNA]</scope>
    <source>
        <strain evidence="1 2">DSM 16784</strain>
    </source>
</reference>
<dbReference type="Pfam" id="PF13419">
    <property type="entry name" value="HAD_2"/>
    <property type="match status" value="1"/>
</dbReference>
<evidence type="ECO:0000313" key="2">
    <source>
        <dbReference type="Proteomes" id="UP001230220"/>
    </source>
</evidence>
<dbReference type="Gene3D" id="3.40.50.1000">
    <property type="entry name" value="HAD superfamily/HAD-like"/>
    <property type="match status" value="1"/>
</dbReference>
<dbReference type="InterPro" id="IPR023214">
    <property type="entry name" value="HAD_sf"/>
</dbReference>
<dbReference type="InterPro" id="IPR006439">
    <property type="entry name" value="HAD-SF_hydro_IA"/>
</dbReference>
<dbReference type="InterPro" id="IPR041492">
    <property type="entry name" value="HAD_2"/>
</dbReference>
<organism evidence="1 2">
    <name type="scientific">Breznakia pachnodae</name>
    <dbReference type="NCBI Taxonomy" id="265178"/>
    <lineage>
        <taxon>Bacteria</taxon>
        <taxon>Bacillati</taxon>
        <taxon>Bacillota</taxon>
        <taxon>Erysipelotrichia</taxon>
        <taxon>Erysipelotrichales</taxon>
        <taxon>Erysipelotrichaceae</taxon>
        <taxon>Breznakia</taxon>
    </lineage>
</organism>
<dbReference type="SUPFAM" id="SSF56784">
    <property type="entry name" value="HAD-like"/>
    <property type="match status" value="1"/>
</dbReference>